<keyword evidence="8" id="KW-0539">Nucleus</keyword>
<dbReference type="PANTHER" id="PTHR12486">
    <property type="entry name" value="APRATAXIN-RELATED"/>
    <property type="match status" value="1"/>
</dbReference>
<dbReference type="Gene3D" id="3.30.428.10">
    <property type="entry name" value="HIT-like"/>
    <property type="match status" value="1"/>
</dbReference>
<dbReference type="GO" id="GO:1990165">
    <property type="term" value="F:single-strand break-containing DNA binding"/>
    <property type="evidence" value="ECO:0007669"/>
    <property type="project" value="TreeGrafter"/>
</dbReference>
<evidence type="ECO:0000313" key="13">
    <source>
        <dbReference type="EMBL" id="OWA54863.1"/>
    </source>
</evidence>
<evidence type="ECO:0000313" key="14">
    <source>
        <dbReference type="Proteomes" id="UP000192578"/>
    </source>
</evidence>
<accession>A0A9X6NLB3</accession>
<evidence type="ECO:0000256" key="9">
    <source>
        <dbReference type="PROSITE-ProRule" id="PRU00042"/>
    </source>
</evidence>
<feature type="domain" description="C2H2-type" evidence="11">
    <location>
        <begin position="170"/>
        <end position="197"/>
    </location>
</feature>
<keyword evidence="5" id="KW-0862">Zinc</keyword>
<evidence type="ECO:0000259" key="12">
    <source>
        <dbReference type="PROSITE" id="PS51084"/>
    </source>
</evidence>
<dbReference type="GO" id="GO:0005634">
    <property type="term" value="C:nucleus"/>
    <property type="evidence" value="ECO:0007669"/>
    <property type="project" value="UniProtKB-SubCell"/>
</dbReference>
<dbReference type="PROSITE" id="PS51084">
    <property type="entry name" value="HIT_2"/>
    <property type="match status" value="1"/>
</dbReference>
<organism evidence="13 14">
    <name type="scientific">Hypsibius exemplaris</name>
    <name type="common">Freshwater tardigrade</name>
    <dbReference type="NCBI Taxonomy" id="2072580"/>
    <lineage>
        <taxon>Eukaryota</taxon>
        <taxon>Metazoa</taxon>
        <taxon>Ecdysozoa</taxon>
        <taxon>Tardigrada</taxon>
        <taxon>Eutardigrada</taxon>
        <taxon>Parachela</taxon>
        <taxon>Hypsibioidea</taxon>
        <taxon>Hypsibiidae</taxon>
        <taxon>Hypsibius</taxon>
    </lineage>
</organism>
<gene>
    <name evidence="13" type="ORF">BV898_19255</name>
</gene>
<evidence type="ECO:0000256" key="8">
    <source>
        <dbReference type="ARBA" id="ARBA00023242"/>
    </source>
</evidence>
<keyword evidence="2" id="KW-0479">Metal-binding</keyword>
<dbReference type="Pfam" id="PF11969">
    <property type="entry name" value="DcpS_C"/>
    <property type="match status" value="1"/>
</dbReference>
<dbReference type="GO" id="GO:0000012">
    <property type="term" value="P:single strand break repair"/>
    <property type="evidence" value="ECO:0007669"/>
    <property type="project" value="TreeGrafter"/>
</dbReference>
<evidence type="ECO:0000256" key="1">
    <source>
        <dbReference type="ARBA" id="ARBA00004123"/>
    </source>
</evidence>
<evidence type="ECO:0000256" key="4">
    <source>
        <dbReference type="ARBA" id="ARBA00022801"/>
    </source>
</evidence>
<dbReference type="EMBL" id="MTYJ01000473">
    <property type="protein sequence ID" value="OWA54863.1"/>
    <property type="molecule type" value="Genomic_DNA"/>
</dbReference>
<dbReference type="GO" id="GO:0003697">
    <property type="term" value="F:single-stranded DNA binding"/>
    <property type="evidence" value="ECO:0007669"/>
    <property type="project" value="TreeGrafter"/>
</dbReference>
<evidence type="ECO:0000256" key="3">
    <source>
        <dbReference type="ARBA" id="ARBA00022763"/>
    </source>
</evidence>
<dbReference type="AlphaFoldDB" id="A0A9X6NLB3"/>
<keyword evidence="4" id="KW-0378">Hydrolase</keyword>
<dbReference type="PROSITE" id="PS00028">
    <property type="entry name" value="ZINC_FINGER_C2H2_1"/>
    <property type="match status" value="1"/>
</dbReference>
<sequence>MKRSFSSQGPSAKKFAPWFNALEESLKDPALRVFEDDQITIIRDKFPKARFHYLALAKSPIDDLEQLTSAHVSLLEHLIEEAHAFVESNVAAKTKNPVRLGFHQVPSMKRLHLHIISQDFDSACLKHKKHWNSFTTPFFMDAEKVLTTLKEKGKVALDKSRAEELLKDPLRCHVCKESLATIPKLKDHIKMHDKDEAVKEPKQ</sequence>
<keyword evidence="6" id="KW-0238">DNA-binding</keyword>
<keyword evidence="9" id="KW-0863">Zinc-finger</keyword>
<comment type="caution">
    <text evidence="10">Lacks conserved residue(s) required for the propagation of feature annotation.</text>
</comment>
<dbReference type="Proteomes" id="UP000192578">
    <property type="component" value="Unassembled WGS sequence"/>
</dbReference>
<evidence type="ECO:0000256" key="6">
    <source>
        <dbReference type="ARBA" id="ARBA00023125"/>
    </source>
</evidence>
<reference evidence="14" key="1">
    <citation type="submission" date="2017-01" db="EMBL/GenBank/DDBJ databases">
        <title>Comparative genomics of anhydrobiosis in the tardigrade Hypsibius dujardini.</title>
        <authorList>
            <person name="Yoshida Y."/>
            <person name="Koutsovoulos G."/>
            <person name="Laetsch D."/>
            <person name="Stevens L."/>
            <person name="Kumar S."/>
            <person name="Horikawa D."/>
            <person name="Ishino K."/>
            <person name="Komine S."/>
            <person name="Tomita M."/>
            <person name="Blaxter M."/>
            <person name="Arakawa K."/>
        </authorList>
    </citation>
    <scope>NUCLEOTIDE SEQUENCE [LARGE SCALE GENOMIC DNA]</scope>
    <source>
        <strain evidence="14">Z151</strain>
    </source>
</reference>
<evidence type="ECO:0000256" key="2">
    <source>
        <dbReference type="ARBA" id="ARBA00022723"/>
    </source>
</evidence>
<dbReference type="OrthoDB" id="3512845at2759"/>
<feature type="domain" description="HIT" evidence="12">
    <location>
        <begin position="19"/>
        <end position="125"/>
    </location>
</feature>
<dbReference type="GO" id="GO:0008270">
    <property type="term" value="F:zinc ion binding"/>
    <property type="evidence" value="ECO:0007669"/>
    <property type="project" value="UniProtKB-KW"/>
</dbReference>
<dbReference type="InterPro" id="IPR036265">
    <property type="entry name" value="HIT-like_sf"/>
</dbReference>
<dbReference type="GO" id="GO:0033699">
    <property type="term" value="F:DNA 5'-adenosine monophosphate hydrolase activity"/>
    <property type="evidence" value="ECO:0007669"/>
    <property type="project" value="TreeGrafter"/>
</dbReference>
<evidence type="ECO:0000256" key="7">
    <source>
        <dbReference type="ARBA" id="ARBA00023204"/>
    </source>
</evidence>
<dbReference type="Pfam" id="PF16278">
    <property type="entry name" value="zf-C2HE"/>
    <property type="match status" value="1"/>
</dbReference>
<dbReference type="InterPro" id="IPR032566">
    <property type="entry name" value="Znf-C2HE"/>
</dbReference>
<dbReference type="GO" id="GO:0003725">
    <property type="term" value="F:double-stranded RNA binding"/>
    <property type="evidence" value="ECO:0007669"/>
    <property type="project" value="TreeGrafter"/>
</dbReference>
<dbReference type="PROSITE" id="PS50157">
    <property type="entry name" value="ZINC_FINGER_C2H2_2"/>
    <property type="match status" value="1"/>
</dbReference>
<proteinExistence type="predicted"/>
<evidence type="ECO:0000256" key="5">
    <source>
        <dbReference type="ARBA" id="ARBA00022833"/>
    </source>
</evidence>
<name>A0A9X6NLB3_HYPEX</name>
<dbReference type="GO" id="GO:0030983">
    <property type="term" value="F:mismatched DNA binding"/>
    <property type="evidence" value="ECO:0007669"/>
    <property type="project" value="TreeGrafter"/>
</dbReference>
<keyword evidence="3" id="KW-0227">DNA damage</keyword>
<dbReference type="InterPro" id="IPR011146">
    <property type="entry name" value="HIT-like"/>
</dbReference>
<keyword evidence="14" id="KW-1185">Reference proteome</keyword>
<protein>
    <submittedName>
        <fullName evidence="13">Aprataxin</fullName>
    </submittedName>
</protein>
<comment type="subcellular location">
    <subcellularLocation>
        <location evidence="1">Nucleus</location>
    </subcellularLocation>
</comment>
<dbReference type="SUPFAM" id="SSF54197">
    <property type="entry name" value="HIT-like"/>
    <property type="match status" value="1"/>
</dbReference>
<evidence type="ECO:0000259" key="11">
    <source>
        <dbReference type="PROSITE" id="PS50157"/>
    </source>
</evidence>
<keyword evidence="7" id="KW-0234">DNA repair</keyword>
<evidence type="ECO:0000256" key="10">
    <source>
        <dbReference type="PROSITE-ProRule" id="PRU00464"/>
    </source>
</evidence>
<comment type="caution">
    <text evidence="13">The sequence shown here is derived from an EMBL/GenBank/DDBJ whole genome shotgun (WGS) entry which is preliminary data.</text>
</comment>
<dbReference type="InterPro" id="IPR013087">
    <property type="entry name" value="Znf_C2H2_type"/>
</dbReference>
<dbReference type="FunFam" id="3.30.428.10:FF:000004">
    <property type="entry name" value="aprataxin isoform X2"/>
    <property type="match status" value="1"/>
</dbReference>
<dbReference type="PANTHER" id="PTHR12486:SF4">
    <property type="entry name" value="APRATAXIN"/>
    <property type="match status" value="1"/>
</dbReference>